<feature type="region of interest" description="Disordered" evidence="1">
    <location>
        <begin position="381"/>
        <end position="402"/>
    </location>
</feature>
<evidence type="ECO:0000256" key="2">
    <source>
        <dbReference type="SAM" id="Phobius"/>
    </source>
</evidence>
<evidence type="ECO:0000313" key="4">
    <source>
        <dbReference type="Proteomes" id="UP000608522"/>
    </source>
</evidence>
<evidence type="ECO:0000313" key="3">
    <source>
        <dbReference type="EMBL" id="GHI80541.1"/>
    </source>
</evidence>
<proteinExistence type="predicted"/>
<keyword evidence="2" id="KW-0472">Membrane</keyword>
<reference evidence="4" key="1">
    <citation type="submission" date="2023-07" db="EMBL/GenBank/DDBJ databases">
        <title>Whole genome shotgun sequence of Streptomyces spororaveus NBRC 15456.</title>
        <authorList>
            <person name="Komaki H."/>
            <person name="Tamura T."/>
        </authorList>
    </citation>
    <scope>NUCLEOTIDE SEQUENCE [LARGE SCALE GENOMIC DNA]</scope>
    <source>
        <strain evidence="4">NBRC 15456</strain>
    </source>
</reference>
<feature type="compositionally biased region" description="Gly residues" evidence="1">
    <location>
        <begin position="193"/>
        <end position="202"/>
    </location>
</feature>
<keyword evidence="4" id="KW-1185">Reference proteome</keyword>
<feature type="region of interest" description="Disordered" evidence="1">
    <location>
        <begin position="187"/>
        <end position="206"/>
    </location>
</feature>
<accession>A0ABQ3TJG2</accession>
<dbReference type="RefSeq" id="WP_202201880.1">
    <property type="nucleotide sequence ID" value="NZ_BAAATO010000029.1"/>
</dbReference>
<name>A0ABQ3TJG2_9ACTN</name>
<sequence length="487" mass="48148">MTSERPDDTSRGTRRRPAWAVGSIAAAVLLAGGGGAYWASTAYGDGASGHRAGERAASAPRDAGDPSGPGIAPGEPDPSGGGVVYRADVKLPEAPAATAPTYALSGEVTSAEVARLAAALGLPGEPRLSGDVWLAGEAADGSGPRLTVARTAPGTWNFARFQAPGNGSGSGAGDDCVRGKDTCGPATLPKDAGGAGAGGGTPAGKPVSEEAAKAAAAPVLAAAGLEGASSDARLTQGSVRVVAADPVVGGLPTQGWSTKVSVGSDGAVVAGNGELKAPVRAAEQPVVGAVEALARLNAKSGGREGNPEPSGCASAVPLTADTPAAATDTLPCNPEPRPMKPPRTETVKGAVLGLVPGAVNGAQGLVPAWLFEVAGQGGGPGHTVAQPAAAQESTPGPKDGRTVPGFSYAEADRKLTVNFWGSVCSTYAVEAREQAESVLVKITDTPNKPGQACIMLAQEMSLTVTLQQPLGDRKVLDATSGKPLPRQ</sequence>
<feature type="transmembrane region" description="Helical" evidence="2">
    <location>
        <begin position="20"/>
        <end position="39"/>
    </location>
</feature>
<keyword evidence="2" id="KW-0812">Transmembrane</keyword>
<gene>
    <name evidence="3" type="ORF">Sspor_61020</name>
</gene>
<organism evidence="3 4">
    <name type="scientific">Streptomyces spororaveus</name>
    <dbReference type="NCBI Taxonomy" id="284039"/>
    <lineage>
        <taxon>Bacteria</taxon>
        <taxon>Bacillati</taxon>
        <taxon>Actinomycetota</taxon>
        <taxon>Actinomycetes</taxon>
        <taxon>Kitasatosporales</taxon>
        <taxon>Streptomycetaceae</taxon>
        <taxon>Streptomyces</taxon>
    </lineage>
</organism>
<comment type="caution">
    <text evidence="3">The sequence shown here is derived from an EMBL/GenBank/DDBJ whole genome shotgun (WGS) entry which is preliminary data.</text>
</comment>
<dbReference type="Proteomes" id="UP000608522">
    <property type="component" value="Unassembled WGS sequence"/>
</dbReference>
<dbReference type="EMBL" id="BNED01000005">
    <property type="protein sequence ID" value="GHI80541.1"/>
    <property type="molecule type" value="Genomic_DNA"/>
</dbReference>
<keyword evidence="2" id="KW-1133">Transmembrane helix</keyword>
<feature type="region of interest" description="Disordered" evidence="1">
    <location>
        <begin position="42"/>
        <end position="82"/>
    </location>
</feature>
<protein>
    <submittedName>
        <fullName evidence="3">Membrane protein</fullName>
    </submittedName>
</protein>
<evidence type="ECO:0000256" key="1">
    <source>
        <dbReference type="SAM" id="MobiDB-lite"/>
    </source>
</evidence>